<evidence type="ECO:0000256" key="4">
    <source>
        <dbReference type="ARBA" id="ARBA00022723"/>
    </source>
</evidence>
<organism evidence="10 11">
    <name type="scientific">Methylomonas rapida</name>
    <dbReference type="NCBI Taxonomy" id="2963939"/>
    <lineage>
        <taxon>Bacteria</taxon>
        <taxon>Pseudomonadati</taxon>
        <taxon>Pseudomonadota</taxon>
        <taxon>Gammaproteobacteria</taxon>
        <taxon>Methylococcales</taxon>
        <taxon>Methylococcaceae</taxon>
        <taxon>Methylomonas</taxon>
    </lineage>
</organism>
<dbReference type="RefSeq" id="WP_255187605.1">
    <property type="nucleotide sequence ID" value="NZ_CP113517.1"/>
</dbReference>
<name>A0ABY7GQB5_9GAMM</name>
<keyword evidence="11" id="KW-1185">Reference proteome</keyword>
<evidence type="ECO:0000256" key="5">
    <source>
        <dbReference type="ARBA" id="ARBA00022764"/>
    </source>
</evidence>
<keyword evidence="6" id="KW-0249">Electron transport</keyword>
<evidence type="ECO:0000313" key="11">
    <source>
        <dbReference type="Proteomes" id="UP001162780"/>
    </source>
</evidence>
<evidence type="ECO:0000259" key="9">
    <source>
        <dbReference type="PROSITE" id="PS51007"/>
    </source>
</evidence>
<accession>A0ABY7GQB5</accession>
<dbReference type="PANTHER" id="PTHR33751">
    <property type="entry name" value="CBB3-TYPE CYTOCHROME C OXIDASE SUBUNIT FIXP"/>
    <property type="match status" value="1"/>
</dbReference>
<reference evidence="10" key="1">
    <citation type="submission" date="2022-11" db="EMBL/GenBank/DDBJ databases">
        <title>Methylomonas rapida sp. nov., Carotenoid-Producing Obligate Methanotrophs with High Growth Characteristics and Biotechnological Potential.</title>
        <authorList>
            <person name="Tikhonova E.N."/>
            <person name="Suleimanov R.Z."/>
            <person name="Miroshnikov K."/>
            <person name="Oshkin I.Y."/>
            <person name="Belova S.E."/>
            <person name="Danilova O.V."/>
            <person name="Ashikhmin A."/>
            <person name="Konopkin A."/>
            <person name="But S.Y."/>
            <person name="Khmelenina V.N."/>
            <person name="Kuznetsov N."/>
            <person name="Pimenov N.V."/>
            <person name="Dedysh S.N."/>
        </authorList>
    </citation>
    <scope>NUCLEOTIDE SEQUENCE</scope>
    <source>
        <strain evidence="10">MP1</strain>
    </source>
</reference>
<dbReference type="PANTHER" id="PTHR33751:SF9">
    <property type="entry name" value="CYTOCHROME C4"/>
    <property type="match status" value="1"/>
</dbReference>
<dbReference type="InterPro" id="IPR009056">
    <property type="entry name" value="Cyt_c-like_dom"/>
</dbReference>
<dbReference type="Gene3D" id="1.10.760.10">
    <property type="entry name" value="Cytochrome c-like domain"/>
    <property type="match status" value="2"/>
</dbReference>
<sequence length="199" mass="21580">MTSTGRAAESLNGNVVKGGDVAIGAQLSEAERCQECHGKDGISGDARFPSHAGQHAGYLIKQLQAFRSGERQHHIMNRMAEDLSDRDMADIAAYFAGLPRMRGQSLRSDPAIARLFAMGDGARGLKACAECHGEAGQGKVEPDKVYPRLGGQRRVYLRGQLAAWKLGIRRNSPDDVMNEAAKRLTDDEIEALADYLEGL</sequence>
<keyword evidence="3 8" id="KW-0349">Heme</keyword>
<dbReference type="Pfam" id="PF00034">
    <property type="entry name" value="Cytochrom_C"/>
    <property type="match status" value="2"/>
</dbReference>
<dbReference type="InterPro" id="IPR036909">
    <property type="entry name" value="Cyt_c-like_dom_sf"/>
</dbReference>
<comment type="subcellular location">
    <subcellularLocation>
        <location evidence="1">Periplasm</location>
    </subcellularLocation>
</comment>
<evidence type="ECO:0000256" key="8">
    <source>
        <dbReference type="PROSITE-ProRule" id="PRU00433"/>
    </source>
</evidence>
<evidence type="ECO:0000313" key="10">
    <source>
        <dbReference type="EMBL" id="WAR46692.1"/>
    </source>
</evidence>
<evidence type="ECO:0000256" key="3">
    <source>
        <dbReference type="ARBA" id="ARBA00022617"/>
    </source>
</evidence>
<evidence type="ECO:0000256" key="7">
    <source>
        <dbReference type="ARBA" id="ARBA00023004"/>
    </source>
</evidence>
<keyword evidence="5" id="KW-0574">Periplasm</keyword>
<dbReference type="InterPro" id="IPR024167">
    <property type="entry name" value="Cytochrome_c4-like"/>
</dbReference>
<evidence type="ECO:0000256" key="6">
    <source>
        <dbReference type="ARBA" id="ARBA00022982"/>
    </source>
</evidence>
<gene>
    <name evidence="10" type="ORF">NM686_009315</name>
</gene>
<evidence type="ECO:0000256" key="1">
    <source>
        <dbReference type="ARBA" id="ARBA00004418"/>
    </source>
</evidence>
<dbReference type="EMBL" id="CP113517">
    <property type="protein sequence ID" value="WAR46692.1"/>
    <property type="molecule type" value="Genomic_DNA"/>
</dbReference>
<keyword evidence="2" id="KW-0813">Transport</keyword>
<proteinExistence type="predicted"/>
<keyword evidence="4 8" id="KW-0479">Metal-binding</keyword>
<dbReference type="InterPro" id="IPR050597">
    <property type="entry name" value="Cytochrome_c_Oxidase_Subunit"/>
</dbReference>
<evidence type="ECO:0000256" key="2">
    <source>
        <dbReference type="ARBA" id="ARBA00022448"/>
    </source>
</evidence>
<dbReference type="SUPFAM" id="SSF46626">
    <property type="entry name" value="Cytochrome c"/>
    <property type="match status" value="2"/>
</dbReference>
<feature type="domain" description="Cytochrome c" evidence="9">
    <location>
        <begin position="114"/>
        <end position="199"/>
    </location>
</feature>
<feature type="domain" description="Cytochrome c" evidence="9">
    <location>
        <begin position="19"/>
        <end position="99"/>
    </location>
</feature>
<dbReference type="Proteomes" id="UP001162780">
    <property type="component" value="Chromosome"/>
</dbReference>
<keyword evidence="7 8" id="KW-0408">Iron</keyword>
<dbReference type="PROSITE" id="PS51007">
    <property type="entry name" value="CYTC"/>
    <property type="match status" value="2"/>
</dbReference>
<dbReference type="PIRSF" id="PIRSF000005">
    <property type="entry name" value="Cytochrome_c4"/>
    <property type="match status" value="1"/>
</dbReference>
<protein>
    <submittedName>
        <fullName evidence="10">C-type cytochrome</fullName>
    </submittedName>
</protein>